<keyword evidence="1" id="KW-0472">Membrane</keyword>
<dbReference type="GO" id="GO:0005886">
    <property type="term" value="C:plasma membrane"/>
    <property type="evidence" value="ECO:0007669"/>
    <property type="project" value="TreeGrafter"/>
</dbReference>
<dbReference type="Proteomes" id="UP000196342">
    <property type="component" value="Unassembled WGS sequence"/>
</dbReference>
<evidence type="ECO:0000259" key="2">
    <source>
        <dbReference type="Pfam" id="PF05170"/>
    </source>
</evidence>
<dbReference type="AlphaFoldDB" id="A0A202BAM3"/>
<dbReference type="EMBL" id="NHOO01000007">
    <property type="protein sequence ID" value="OVE48411.1"/>
    <property type="molecule type" value="Genomic_DNA"/>
</dbReference>
<accession>A0A202BAM3</accession>
<evidence type="ECO:0000313" key="3">
    <source>
        <dbReference type="EMBL" id="OVE48411.1"/>
    </source>
</evidence>
<dbReference type="InterPro" id="IPR007844">
    <property type="entry name" value="AsmA"/>
</dbReference>
<dbReference type="InterPro" id="IPR052894">
    <property type="entry name" value="AsmA-related"/>
</dbReference>
<dbReference type="PANTHER" id="PTHR30441">
    <property type="entry name" value="DUF748 DOMAIN-CONTAINING PROTEIN"/>
    <property type="match status" value="1"/>
</dbReference>
<keyword evidence="1" id="KW-1133">Transmembrane helix</keyword>
<organism evidence="3 4">
    <name type="scientific">Chromobacterium violaceum</name>
    <dbReference type="NCBI Taxonomy" id="536"/>
    <lineage>
        <taxon>Bacteria</taxon>
        <taxon>Pseudomonadati</taxon>
        <taxon>Pseudomonadota</taxon>
        <taxon>Betaproteobacteria</taxon>
        <taxon>Neisseriales</taxon>
        <taxon>Chromobacteriaceae</taxon>
        <taxon>Chromobacterium</taxon>
    </lineage>
</organism>
<dbReference type="GO" id="GO:0090313">
    <property type="term" value="P:regulation of protein targeting to membrane"/>
    <property type="evidence" value="ECO:0007669"/>
    <property type="project" value="TreeGrafter"/>
</dbReference>
<evidence type="ECO:0000256" key="1">
    <source>
        <dbReference type="SAM" id="Phobius"/>
    </source>
</evidence>
<keyword evidence="4" id="KW-1185">Reference proteome</keyword>
<gene>
    <name evidence="3" type="ORF">CBW21_10705</name>
</gene>
<name>A0A202BAM3_CHRVL</name>
<feature type="domain" description="AsmA" evidence="2">
    <location>
        <begin position="10"/>
        <end position="626"/>
    </location>
</feature>
<feature type="transmembrane region" description="Helical" evidence="1">
    <location>
        <begin position="12"/>
        <end position="33"/>
    </location>
</feature>
<comment type="caution">
    <text evidence="3">The sequence shown here is derived from an EMBL/GenBank/DDBJ whole genome shotgun (WGS) entry which is preliminary data.</text>
</comment>
<protein>
    <submittedName>
        <fullName evidence="3">AsmA family protein</fullName>
    </submittedName>
</protein>
<dbReference type="PANTHER" id="PTHR30441:SF4">
    <property type="entry name" value="PROTEIN ASMA"/>
    <property type="match status" value="1"/>
</dbReference>
<sequence length="716" mass="78335">MKLNSGRLWLRIATYGTLAVVLLLVLIRALIYWQFDEAAVRSSLTHALQDTGRSVRIDGRITPQVFPSPGIEIEKLSISDPGKPDAFARVEMLRVSLAWMPLLFGNREVKALDLYGPSAGVSRGLDGQLNIADLFQRHHQDSYTLKLDRLTVREGTLLLSDQLTHTDKRLASISLDADNLRGTADVSFGAILDDDRRPVRLALTTPLTIQDDQVSLPELEAVAISNIQGLGETKLTIAGQYKLNFASLQATGSEVTVSFTSERPSSEVKLTLPQINASLRELTMPSGSLSAKLSYARSQYQLQAALDNLKLSEGGLYADKLDGEFNWLAGSSKVNVKLNAPLSLAGMNQLLMQPLKLTSTITTPALPRGRLVASMEGALDGDIDEPRFNLRVAGKLDGSEVSATLSQYGLIKPRHEATLNIGKLDLNRYLPETQGDPVAIFQNTNEIPLDWLDFFDLNGKVAIGELAMGRFRINHITSNVRINPRAFELDQMSADIYDGRLQGDASLSRRNVPHLQVKQTLQGMKIRPLLVDLFNFNRLDGKGNGRIDINADGKSFAELRSTLSGDASFSLNNGALTGIDLVAALKNLPAELKEWNGAAQNDQKTTFSTLSTSFKLDSGVARSQDLKLASQLVNVNGGGKMDLKQNIVDYTMDVQANPQEFARLKGVNVPLKITGPINSPVYALDFNALVKGKKTEGEKQQALKQQLQKQITTILP</sequence>
<proteinExistence type="predicted"/>
<dbReference type="Pfam" id="PF05170">
    <property type="entry name" value="AsmA"/>
    <property type="match status" value="1"/>
</dbReference>
<dbReference type="RefSeq" id="WP_087697866.1">
    <property type="nucleotide sequence ID" value="NZ_NHOO01000007.1"/>
</dbReference>
<reference evidence="3 4" key="1">
    <citation type="submission" date="2017-05" db="EMBL/GenBank/DDBJ databases">
        <title>Chromobacterium violaceum GHPS1 isolated from Hydrocarbon polluted soil in French Guiana display an awesome secondary metabolite arsenal and a battery of drug and heavy-metal-resistance and detoxification of xenobiotics proteins.</title>
        <authorList>
            <person name="Belbahri L."/>
        </authorList>
    </citation>
    <scope>NUCLEOTIDE SEQUENCE [LARGE SCALE GENOMIC DNA]</scope>
    <source>
        <strain evidence="3 4">GHPS1</strain>
    </source>
</reference>
<evidence type="ECO:0000313" key="4">
    <source>
        <dbReference type="Proteomes" id="UP000196342"/>
    </source>
</evidence>
<keyword evidence="1" id="KW-0812">Transmembrane</keyword>